<keyword evidence="3" id="KW-1003">Cell membrane</keyword>
<keyword evidence="5 9" id="KW-0812">Transmembrane</keyword>
<feature type="transmembrane region" description="Helical" evidence="9">
    <location>
        <begin position="35"/>
        <end position="50"/>
    </location>
</feature>
<feature type="transmembrane region" description="Helical" evidence="9">
    <location>
        <begin position="251"/>
        <end position="269"/>
    </location>
</feature>
<evidence type="ECO:0000313" key="11">
    <source>
        <dbReference type="Proteomes" id="UP000007177"/>
    </source>
</evidence>
<dbReference type="STRING" id="931626.Awo_c22330"/>
<sequence>MNLDNKHKVQPLIGLGVLLIVVIFGAFKSTIDQNLGLYLVTGLALGYILTRSRFGFAGGIKRIYVTGERSLSSALLVMFAIAMILAAGIQWSATVSGLPVPGLSFVKFLNISVLIGGFIFGMGMMLAGGCASGTLSDLGEGEGHAMFAIITFILGSIPGVIVQDQINSSAIGQIGIKLYLPDAFGYVGALAISFVLLVGLYVIVRKYEDYRKKEGYYQETVYEDQELPIPEDDHFKLFSYKTFHKFFVERWSFMTGGILLAIMFALILITTNNSWGITGAFVTWGVAFLQMLGVNFTAPVFAYYVETANKGILNDPYSLRNIGIILGALIGFLLAGRLAFKLKFKLRNIIYYLIGGFLMGFGARLAGGCNIGALFSGICNFSISGWGFFVTLTLGGMTALKLFAGKADTIPPDRHQKIS</sequence>
<evidence type="ECO:0000313" key="10">
    <source>
        <dbReference type="EMBL" id="AFA49007.1"/>
    </source>
</evidence>
<feature type="transmembrane region" description="Helical" evidence="9">
    <location>
        <begin position="71"/>
        <end position="91"/>
    </location>
</feature>
<keyword evidence="4" id="KW-0997">Cell inner membrane</keyword>
<dbReference type="Pfam" id="PF04143">
    <property type="entry name" value="Sulf_transp"/>
    <property type="match status" value="1"/>
</dbReference>
<comment type="subcellular location">
    <subcellularLocation>
        <location evidence="1">Cell inner membrane</location>
        <topology evidence="1">Multi-pass membrane protein</topology>
    </subcellularLocation>
</comment>
<dbReference type="PANTHER" id="PTHR30574:SF1">
    <property type="entry name" value="SULPHUR TRANSPORT DOMAIN-CONTAINING PROTEIN"/>
    <property type="match status" value="1"/>
</dbReference>
<feature type="transmembrane region" description="Helical" evidence="9">
    <location>
        <begin position="281"/>
        <end position="305"/>
    </location>
</feature>
<dbReference type="OrthoDB" id="9794165at2"/>
<evidence type="ECO:0000256" key="9">
    <source>
        <dbReference type="SAM" id="Phobius"/>
    </source>
</evidence>
<reference evidence="10 11" key="2">
    <citation type="journal article" date="2012" name="PLoS ONE">
        <title>An ancient pathway combining carbon dioxide fixation with the generation and utilization of a sodium ion gradient for ATP synthesis.</title>
        <authorList>
            <person name="Poehlein A."/>
            <person name="Schmidt S."/>
            <person name="Kaster A.K."/>
            <person name="Goenrich M."/>
            <person name="Vollmers J."/>
            <person name="Thurmer A."/>
            <person name="Bertsch J."/>
            <person name="Schuchmann K."/>
            <person name="Voigt B."/>
            <person name="Hecker M."/>
            <person name="Daniel R."/>
            <person name="Thauer R.K."/>
            <person name="Gottschalk G."/>
            <person name="Muller V."/>
        </authorList>
    </citation>
    <scope>NUCLEOTIDE SEQUENCE [LARGE SCALE GENOMIC DNA]</scope>
    <source>
        <strain evidence="11">ATCC 29683 / DSM 1030 / JCM 2381 / KCTC 1655 / WB1</strain>
    </source>
</reference>
<dbReference type="RefSeq" id="WP_014356607.1">
    <property type="nucleotide sequence ID" value="NC_016894.1"/>
</dbReference>
<feature type="transmembrane region" description="Helical" evidence="9">
    <location>
        <begin position="183"/>
        <end position="204"/>
    </location>
</feature>
<feature type="transmembrane region" description="Helical" evidence="9">
    <location>
        <begin position="111"/>
        <end position="133"/>
    </location>
</feature>
<keyword evidence="11" id="KW-1185">Reference proteome</keyword>
<proteinExistence type="inferred from homology"/>
<evidence type="ECO:0000256" key="3">
    <source>
        <dbReference type="ARBA" id="ARBA00022475"/>
    </source>
</evidence>
<protein>
    <submittedName>
        <fullName evidence="10">Putative membrane protein</fullName>
    </submittedName>
</protein>
<evidence type="ECO:0000256" key="2">
    <source>
        <dbReference type="ARBA" id="ARBA00022448"/>
    </source>
</evidence>
<name>H6LC59_ACEWD</name>
<feature type="transmembrane region" description="Helical" evidence="9">
    <location>
        <begin position="145"/>
        <end position="163"/>
    </location>
</feature>
<comment type="similarity">
    <text evidence="8">Belongs to the TsuA/YedE (TC 9.B.102) family.</text>
</comment>
<gene>
    <name evidence="10" type="ordered locus">Awo_c22330</name>
</gene>
<evidence type="ECO:0000256" key="4">
    <source>
        <dbReference type="ARBA" id="ARBA00022519"/>
    </source>
</evidence>
<evidence type="ECO:0000256" key="8">
    <source>
        <dbReference type="ARBA" id="ARBA00035655"/>
    </source>
</evidence>
<evidence type="ECO:0000256" key="6">
    <source>
        <dbReference type="ARBA" id="ARBA00022989"/>
    </source>
</evidence>
<dbReference type="eggNOG" id="COG2391">
    <property type="taxonomic scope" value="Bacteria"/>
</dbReference>
<feature type="transmembrane region" description="Helical" evidence="9">
    <location>
        <begin position="373"/>
        <end position="394"/>
    </location>
</feature>
<feature type="transmembrane region" description="Helical" evidence="9">
    <location>
        <begin position="317"/>
        <end position="337"/>
    </location>
</feature>
<dbReference type="InterPro" id="IPR007272">
    <property type="entry name" value="Sulf_transp_TsuA/YedE"/>
</dbReference>
<evidence type="ECO:0000256" key="7">
    <source>
        <dbReference type="ARBA" id="ARBA00023136"/>
    </source>
</evidence>
<organism evidence="10 11">
    <name type="scientific">Acetobacterium woodii (strain ATCC 29683 / DSM 1030 / JCM 2381 / KCTC 1655 / WB1)</name>
    <dbReference type="NCBI Taxonomy" id="931626"/>
    <lineage>
        <taxon>Bacteria</taxon>
        <taxon>Bacillati</taxon>
        <taxon>Bacillota</taxon>
        <taxon>Clostridia</taxon>
        <taxon>Eubacteriales</taxon>
        <taxon>Eubacteriaceae</taxon>
        <taxon>Acetobacterium</taxon>
    </lineage>
</organism>
<dbReference type="EMBL" id="CP002987">
    <property type="protein sequence ID" value="AFA49007.1"/>
    <property type="molecule type" value="Genomic_DNA"/>
</dbReference>
<keyword evidence="6 9" id="KW-1133">Transmembrane helix</keyword>
<feature type="transmembrane region" description="Helical" evidence="9">
    <location>
        <begin position="12"/>
        <end position="29"/>
    </location>
</feature>
<reference evidence="11" key="1">
    <citation type="submission" date="2011-07" db="EMBL/GenBank/DDBJ databases">
        <title>Complete genome sequence of Acetobacterium woodii.</title>
        <authorList>
            <person name="Poehlein A."/>
            <person name="Schmidt S."/>
            <person name="Kaster A.-K."/>
            <person name="Goenrich M."/>
            <person name="Vollmers J."/>
            <person name="Thuermer A."/>
            <person name="Gottschalk G."/>
            <person name="Thauer R.K."/>
            <person name="Daniel R."/>
            <person name="Mueller V."/>
        </authorList>
    </citation>
    <scope>NUCLEOTIDE SEQUENCE [LARGE SCALE GENOMIC DNA]</scope>
    <source>
        <strain evidence="11">ATCC 29683 / DSM 1030 / JCM 2381 / KCTC 1655 / WB1</strain>
    </source>
</reference>
<accession>H6LC59</accession>
<evidence type="ECO:0000256" key="5">
    <source>
        <dbReference type="ARBA" id="ARBA00022692"/>
    </source>
</evidence>
<dbReference type="KEGG" id="awo:Awo_c22330"/>
<dbReference type="Proteomes" id="UP000007177">
    <property type="component" value="Chromosome"/>
</dbReference>
<feature type="transmembrane region" description="Helical" evidence="9">
    <location>
        <begin position="349"/>
        <end position="366"/>
    </location>
</feature>
<evidence type="ECO:0000256" key="1">
    <source>
        <dbReference type="ARBA" id="ARBA00004429"/>
    </source>
</evidence>
<dbReference type="GO" id="GO:0005886">
    <property type="term" value="C:plasma membrane"/>
    <property type="evidence" value="ECO:0007669"/>
    <property type="project" value="UniProtKB-SubCell"/>
</dbReference>
<keyword evidence="2" id="KW-0813">Transport</keyword>
<dbReference type="PANTHER" id="PTHR30574">
    <property type="entry name" value="INNER MEMBRANE PROTEIN YEDE"/>
    <property type="match status" value="1"/>
</dbReference>
<dbReference type="HOGENOM" id="CLU_050656_1_1_9"/>
<dbReference type="AlphaFoldDB" id="H6LC59"/>
<keyword evidence="7 9" id="KW-0472">Membrane</keyword>